<dbReference type="InterPro" id="IPR011701">
    <property type="entry name" value="MFS"/>
</dbReference>
<accession>A0ABY6DT02</accession>
<feature type="compositionally biased region" description="Polar residues" evidence="5">
    <location>
        <begin position="394"/>
        <end position="404"/>
    </location>
</feature>
<evidence type="ECO:0000313" key="8">
    <source>
        <dbReference type="EMBL" id="UXY17494.1"/>
    </source>
</evidence>
<evidence type="ECO:0000256" key="3">
    <source>
        <dbReference type="ARBA" id="ARBA00022989"/>
    </source>
</evidence>
<feature type="transmembrane region" description="Helical" evidence="6">
    <location>
        <begin position="78"/>
        <end position="97"/>
    </location>
</feature>
<feature type="transmembrane region" description="Helical" evidence="6">
    <location>
        <begin position="109"/>
        <end position="128"/>
    </location>
</feature>
<dbReference type="EMBL" id="CP106793">
    <property type="protein sequence ID" value="UXY17494.1"/>
    <property type="molecule type" value="Genomic_DNA"/>
</dbReference>
<protein>
    <submittedName>
        <fullName evidence="8">MFS transporter</fullName>
    </submittedName>
</protein>
<feature type="transmembrane region" description="Helical" evidence="6">
    <location>
        <begin position="333"/>
        <end position="352"/>
    </location>
</feature>
<feature type="transmembrane region" description="Helical" evidence="6">
    <location>
        <begin position="364"/>
        <end position="383"/>
    </location>
</feature>
<keyword evidence="3 6" id="KW-1133">Transmembrane helix</keyword>
<feature type="transmembrane region" description="Helical" evidence="6">
    <location>
        <begin position="243"/>
        <end position="263"/>
    </location>
</feature>
<feature type="transmembrane region" description="Helical" evidence="6">
    <location>
        <begin position="166"/>
        <end position="184"/>
    </location>
</feature>
<dbReference type="Gene3D" id="1.20.1250.20">
    <property type="entry name" value="MFS general substrate transporter like domains"/>
    <property type="match status" value="2"/>
</dbReference>
<dbReference type="InterPro" id="IPR051788">
    <property type="entry name" value="MFS_Transporter"/>
</dbReference>
<keyword evidence="4 6" id="KW-0472">Membrane</keyword>
<dbReference type="InterPro" id="IPR036259">
    <property type="entry name" value="MFS_trans_sf"/>
</dbReference>
<reference evidence="8" key="1">
    <citation type="submission" date="2022-10" db="EMBL/GenBank/DDBJ databases">
        <authorList>
            <person name="Mo P."/>
        </authorList>
    </citation>
    <scope>NUCLEOTIDE SEQUENCE</scope>
    <source>
        <strain evidence="8">HUAS 13-4</strain>
    </source>
</reference>
<comment type="subcellular location">
    <subcellularLocation>
        <location evidence="1">Cell membrane</location>
        <topology evidence="1">Multi-pass membrane protein</topology>
    </subcellularLocation>
</comment>
<organism evidence="8 9">
    <name type="scientific">Streptomyces cynarae</name>
    <dbReference type="NCBI Taxonomy" id="2981134"/>
    <lineage>
        <taxon>Bacteria</taxon>
        <taxon>Bacillati</taxon>
        <taxon>Actinomycetota</taxon>
        <taxon>Actinomycetes</taxon>
        <taxon>Kitasatosporales</taxon>
        <taxon>Streptomycetaceae</taxon>
        <taxon>Streptomyces</taxon>
    </lineage>
</organism>
<evidence type="ECO:0000313" key="9">
    <source>
        <dbReference type="Proteomes" id="UP001061298"/>
    </source>
</evidence>
<dbReference type="RefSeq" id="WP_263227399.1">
    <property type="nucleotide sequence ID" value="NZ_CP106793.1"/>
</dbReference>
<dbReference type="PANTHER" id="PTHR23514:SF13">
    <property type="entry name" value="INNER MEMBRANE PROTEIN YBJJ"/>
    <property type="match status" value="1"/>
</dbReference>
<evidence type="ECO:0000256" key="1">
    <source>
        <dbReference type="ARBA" id="ARBA00004651"/>
    </source>
</evidence>
<feature type="domain" description="Major facilitator superfamily (MFS) profile" evidence="7">
    <location>
        <begin position="210"/>
        <end position="427"/>
    </location>
</feature>
<proteinExistence type="predicted"/>
<feature type="transmembrane region" description="Helical" evidence="6">
    <location>
        <begin position="299"/>
        <end position="321"/>
    </location>
</feature>
<evidence type="ECO:0000256" key="5">
    <source>
        <dbReference type="SAM" id="MobiDB-lite"/>
    </source>
</evidence>
<feature type="transmembrane region" description="Helical" evidence="6">
    <location>
        <begin position="275"/>
        <end position="293"/>
    </location>
</feature>
<keyword evidence="9" id="KW-1185">Reference proteome</keyword>
<keyword evidence="2 6" id="KW-0812">Transmembrane</keyword>
<dbReference type="SUPFAM" id="SSF103473">
    <property type="entry name" value="MFS general substrate transporter"/>
    <property type="match status" value="1"/>
</dbReference>
<evidence type="ECO:0000259" key="7">
    <source>
        <dbReference type="PROSITE" id="PS50850"/>
    </source>
</evidence>
<feature type="region of interest" description="Disordered" evidence="5">
    <location>
        <begin position="390"/>
        <end position="427"/>
    </location>
</feature>
<dbReference type="PROSITE" id="PS50850">
    <property type="entry name" value="MFS"/>
    <property type="match status" value="1"/>
</dbReference>
<dbReference type="InterPro" id="IPR020846">
    <property type="entry name" value="MFS_dom"/>
</dbReference>
<sequence>MTGPNSTTDARRLITSASAAFAAFGAFWGVWGASIPRVQEQAGITAGQLGLALLYVGAGALPAMLLTGRAIDRWGLKVAAAAITALGATGAGAVLAGRDLPSLCSGLTLVGAASGAADVAMNATIGRAENLTGRPVITRVHGVFSASVVLSSLTTGLTSATALPPVTPFLAVAALCLAAGLYMLRTLPSTQLEDRFATPRASGRSPIAPLILVGVLGALAFASENAHQSWAAVYAQDELHTSPGLAAIAPAVFAATVAITRLSIGTLTSAPARRIILAGALADAAGAILIASAPSLLIAALGLVVVGAGTAVLFPTLLAVVSRHVEESRRGRATSIVTTVSYLGFLLGPVYVGQWADAAGLRAAMIAVAALAVILFTLTPALLRLSGFSPPTQPASGKSTQAGTASAYRTEGDSARPGPRQRGDQPC</sequence>
<evidence type="ECO:0000256" key="6">
    <source>
        <dbReference type="SAM" id="Phobius"/>
    </source>
</evidence>
<name>A0ABY6DT02_9ACTN</name>
<dbReference type="PANTHER" id="PTHR23514">
    <property type="entry name" value="BYPASS OF STOP CODON PROTEIN 6"/>
    <property type="match status" value="1"/>
</dbReference>
<dbReference type="Proteomes" id="UP001061298">
    <property type="component" value="Chromosome"/>
</dbReference>
<feature type="transmembrane region" description="Helical" evidence="6">
    <location>
        <begin position="140"/>
        <end position="160"/>
    </location>
</feature>
<dbReference type="Pfam" id="PF07690">
    <property type="entry name" value="MFS_1"/>
    <property type="match status" value="1"/>
</dbReference>
<evidence type="ECO:0000256" key="2">
    <source>
        <dbReference type="ARBA" id="ARBA00022692"/>
    </source>
</evidence>
<gene>
    <name evidence="8" type="ORF">N8I84_00960</name>
</gene>
<feature type="transmembrane region" description="Helical" evidence="6">
    <location>
        <begin position="42"/>
        <end position="66"/>
    </location>
</feature>
<evidence type="ECO:0000256" key="4">
    <source>
        <dbReference type="ARBA" id="ARBA00023136"/>
    </source>
</evidence>
<feature type="transmembrane region" description="Helical" evidence="6">
    <location>
        <begin position="205"/>
        <end position="223"/>
    </location>
</feature>